<dbReference type="SUPFAM" id="SSF50044">
    <property type="entry name" value="SH3-domain"/>
    <property type="match status" value="1"/>
</dbReference>
<evidence type="ECO:0000256" key="1">
    <source>
        <dbReference type="ARBA" id="ARBA00022443"/>
    </source>
</evidence>
<dbReference type="OrthoDB" id="79452at2759"/>
<dbReference type="Gene3D" id="2.20.70.10">
    <property type="match status" value="1"/>
</dbReference>
<feature type="region of interest" description="Disordered" evidence="4">
    <location>
        <begin position="403"/>
        <end position="454"/>
    </location>
</feature>
<feature type="compositionally biased region" description="Pro residues" evidence="4">
    <location>
        <begin position="69"/>
        <end position="78"/>
    </location>
</feature>
<evidence type="ECO:0000256" key="4">
    <source>
        <dbReference type="SAM" id="MobiDB-lite"/>
    </source>
</evidence>
<evidence type="ECO:0000313" key="8">
    <source>
        <dbReference type="Proteomes" id="UP000440578"/>
    </source>
</evidence>
<proteinExistence type="predicted"/>
<dbReference type="EMBL" id="VIIS01001068">
    <property type="protein sequence ID" value="KAF0302370.1"/>
    <property type="molecule type" value="Genomic_DNA"/>
</dbReference>
<evidence type="ECO:0000313" key="7">
    <source>
        <dbReference type="EMBL" id="KAF0302370.1"/>
    </source>
</evidence>
<feature type="compositionally biased region" description="Basic and acidic residues" evidence="4">
    <location>
        <begin position="187"/>
        <end position="204"/>
    </location>
</feature>
<dbReference type="InterPro" id="IPR050729">
    <property type="entry name" value="Rho-GAP"/>
</dbReference>
<dbReference type="CDD" id="cd00201">
    <property type="entry name" value="WW"/>
    <property type="match status" value="1"/>
</dbReference>
<dbReference type="PANTHER" id="PTHR23176:SF129">
    <property type="entry name" value="RHO GTPASE ACTIVATING PROTEIN AT 16F, ISOFORM E-RELATED"/>
    <property type="match status" value="1"/>
</dbReference>
<gene>
    <name evidence="7" type="primary">Arhgap27</name>
    <name evidence="7" type="ORF">FJT64_025549</name>
</gene>
<dbReference type="GO" id="GO:0005096">
    <property type="term" value="F:GTPase activator activity"/>
    <property type="evidence" value="ECO:0007669"/>
    <property type="project" value="UniProtKB-KW"/>
</dbReference>
<sequence length="482" mass="53813">MAPSMDRDLVVTVLFDFEYHSSDGQRVHMHKDEEFLVIQQTNSDWWQVIRSGERKPFYAPTQYLKVQPRPRPQLPPKVKPVKRNARDSRRAPLSITDAERHISCEDDAPGDETPGRRRCNSLEDAAAGSSSVETLDDSPPAPVSRPAPGGTPQATELPAAAGGQSDATPGRGATPRLPPSRHRRPRISKDLWARRKSWSVDERSRTWELTSYDRSLQSFSTFSNLRSARIDLAGHNASFKRTAERLRRPPDREADRSRRPTAGRQVEPPRVDGPPRPPVPPKTLQLRLQPAADGLPTTPDDGDWSDSEPAGSESESGSWERLDQMKAALYFANPLMPRSGLSRSADHLPVPLPRTRLTEISPPQSRQPPPVPHILETPIRSLHDGWGEYLHHGRKYYYNVDTQSSTWKPPRRNVKSPATSPDKSVSDPSRPTAEAGTPVLEVDVPLVPLPPGWRRRVDSTGELCYVRDSSPTRGVSDTTRLV</sequence>
<accession>A0A6A4WFF6</accession>
<feature type="compositionally biased region" description="Basic and acidic residues" evidence="4">
    <location>
        <begin position="241"/>
        <end position="258"/>
    </location>
</feature>
<dbReference type="PANTHER" id="PTHR23176">
    <property type="entry name" value="RHO/RAC/CDC GTPASE-ACTIVATING PROTEIN"/>
    <property type="match status" value="1"/>
</dbReference>
<keyword evidence="8" id="KW-1185">Reference proteome</keyword>
<dbReference type="InterPro" id="IPR001452">
    <property type="entry name" value="SH3_domain"/>
</dbReference>
<dbReference type="InterPro" id="IPR036028">
    <property type="entry name" value="SH3-like_dom_sf"/>
</dbReference>
<evidence type="ECO:0000256" key="3">
    <source>
        <dbReference type="PROSITE-ProRule" id="PRU00192"/>
    </source>
</evidence>
<name>A0A6A4WFF6_AMPAM</name>
<dbReference type="SUPFAM" id="SSF51045">
    <property type="entry name" value="WW domain"/>
    <property type="match status" value="1"/>
</dbReference>
<dbReference type="PROSITE" id="PS01159">
    <property type="entry name" value="WW_DOMAIN_1"/>
    <property type="match status" value="1"/>
</dbReference>
<dbReference type="InterPro" id="IPR036020">
    <property type="entry name" value="WW_dom_sf"/>
</dbReference>
<feature type="compositionally biased region" description="Pro residues" evidence="4">
    <location>
        <begin position="271"/>
        <end position="281"/>
    </location>
</feature>
<keyword evidence="2" id="KW-0343">GTPase activation</keyword>
<dbReference type="SMART" id="SM00456">
    <property type="entry name" value="WW"/>
    <property type="match status" value="1"/>
</dbReference>
<evidence type="ECO:0000256" key="2">
    <source>
        <dbReference type="ARBA" id="ARBA00022468"/>
    </source>
</evidence>
<feature type="domain" description="SH3" evidence="5">
    <location>
        <begin position="6"/>
        <end position="69"/>
    </location>
</feature>
<feature type="compositionally biased region" description="Polar residues" evidence="4">
    <location>
        <begin position="416"/>
        <end position="429"/>
    </location>
</feature>
<dbReference type="GO" id="GO:0005737">
    <property type="term" value="C:cytoplasm"/>
    <property type="evidence" value="ECO:0007669"/>
    <property type="project" value="TreeGrafter"/>
</dbReference>
<feature type="compositionally biased region" description="Low complexity" evidence="4">
    <location>
        <begin position="307"/>
        <end position="317"/>
    </location>
</feature>
<evidence type="ECO:0000259" key="6">
    <source>
        <dbReference type="PROSITE" id="PS50020"/>
    </source>
</evidence>
<dbReference type="InterPro" id="IPR001202">
    <property type="entry name" value="WW_dom"/>
</dbReference>
<dbReference type="Gene3D" id="2.30.30.40">
    <property type="entry name" value="SH3 Domains"/>
    <property type="match status" value="1"/>
</dbReference>
<dbReference type="AlphaFoldDB" id="A0A6A4WFF6"/>
<comment type="caution">
    <text evidence="7">The sequence shown here is derived from an EMBL/GenBank/DDBJ whole genome shotgun (WGS) entry which is preliminary data.</text>
</comment>
<feature type="region of interest" description="Disordered" evidence="4">
    <location>
        <begin position="241"/>
        <end position="319"/>
    </location>
</feature>
<feature type="region of interest" description="Disordered" evidence="4">
    <location>
        <begin position="67"/>
        <end position="204"/>
    </location>
</feature>
<dbReference type="PROSITE" id="PS50020">
    <property type="entry name" value="WW_DOMAIN_2"/>
    <property type="match status" value="1"/>
</dbReference>
<keyword evidence="1 3" id="KW-0728">SH3 domain</keyword>
<reference evidence="7 8" key="1">
    <citation type="submission" date="2019-07" db="EMBL/GenBank/DDBJ databases">
        <title>Draft genome assembly of a fouling barnacle, Amphibalanus amphitrite (Darwin, 1854): The first reference genome for Thecostraca.</title>
        <authorList>
            <person name="Kim W."/>
        </authorList>
    </citation>
    <scope>NUCLEOTIDE SEQUENCE [LARGE SCALE GENOMIC DNA]</scope>
    <source>
        <strain evidence="7">SNU_AA5</strain>
        <tissue evidence="7">Soma without cirri and trophi</tissue>
    </source>
</reference>
<feature type="domain" description="WW" evidence="6">
    <location>
        <begin position="380"/>
        <end position="412"/>
    </location>
</feature>
<organism evidence="7 8">
    <name type="scientific">Amphibalanus amphitrite</name>
    <name type="common">Striped barnacle</name>
    <name type="synonym">Balanus amphitrite</name>
    <dbReference type="NCBI Taxonomy" id="1232801"/>
    <lineage>
        <taxon>Eukaryota</taxon>
        <taxon>Metazoa</taxon>
        <taxon>Ecdysozoa</taxon>
        <taxon>Arthropoda</taxon>
        <taxon>Crustacea</taxon>
        <taxon>Multicrustacea</taxon>
        <taxon>Cirripedia</taxon>
        <taxon>Thoracica</taxon>
        <taxon>Thoracicalcarea</taxon>
        <taxon>Balanomorpha</taxon>
        <taxon>Balanoidea</taxon>
        <taxon>Balanidae</taxon>
        <taxon>Amphibalaninae</taxon>
        <taxon>Amphibalanus</taxon>
    </lineage>
</organism>
<dbReference type="PROSITE" id="PS50002">
    <property type="entry name" value="SH3"/>
    <property type="match status" value="1"/>
</dbReference>
<dbReference type="Proteomes" id="UP000440578">
    <property type="component" value="Unassembled WGS sequence"/>
</dbReference>
<protein>
    <submittedName>
        <fullName evidence="7">Rho GTPase-activating protein 27</fullName>
    </submittedName>
</protein>
<evidence type="ECO:0000259" key="5">
    <source>
        <dbReference type="PROSITE" id="PS50002"/>
    </source>
</evidence>